<dbReference type="EMBL" id="JAQGFR010000312">
    <property type="protein sequence ID" value="MEB8515666.1"/>
    <property type="molecule type" value="Genomic_DNA"/>
</dbReference>
<evidence type="ECO:0000313" key="2">
    <source>
        <dbReference type="Proteomes" id="UP001308776"/>
    </source>
</evidence>
<gene>
    <name evidence="1" type="ORF">OW717_16670</name>
</gene>
<name>A0ABU6FVS9_9PROT</name>
<protein>
    <submittedName>
        <fullName evidence="1">Uncharacterized protein</fullName>
    </submittedName>
</protein>
<dbReference type="Proteomes" id="UP001308776">
    <property type="component" value="Unassembled WGS sequence"/>
</dbReference>
<sequence>MRDIIDSKHFTDLATNPFFTTHDFRAVPQQYRTLVPEYIKDYVSLNQFAP</sequence>
<proteinExistence type="predicted"/>
<dbReference type="RefSeq" id="WP_196762871.1">
    <property type="nucleotide sequence ID" value="NZ_JAQGFK010000180.1"/>
</dbReference>
<organism evidence="1 2">
    <name type="scientific">Acidithiobacillus ferriphilus</name>
    <dbReference type="NCBI Taxonomy" id="1689834"/>
    <lineage>
        <taxon>Bacteria</taxon>
        <taxon>Pseudomonadati</taxon>
        <taxon>Pseudomonadota</taxon>
        <taxon>Acidithiobacillia</taxon>
        <taxon>Acidithiobacillales</taxon>
        <taxon>Acidithiobacillaceae</taxon>
        <taxon>Acidithiobacillus</taxon>
    </lineage>
</organism>
<comment type="caution">
    <text evidence="1">The sequence shown here is derived from an EMBL/GenBank/DDBJ whole genome shotgun (WGS) entry which is preliminary data.</text>
</comment>
<accession>A0ABU6FVS9</accession>
<reference evidence="1 2" key="1">
    <citation type="submission" date="2022-11" db="EMBL/GenBank/DDBJ databases">
        <title>Comparative genomics analysis of Acidithiobacillus ferriphilus.</title>
        <authorList>
            <person name="Ma L."/>
        </authorList>
    </citation>
    <scope>NUCLEOTIDE SEQUENCE [LARGE SCALE GENOMIC DNA]</scope>
    <source>
        <strain evidence="1 2">DY15</strain>
    </source>
</reference>
<evidence type="ECO:0000313" key="1">
    <source>
        <dbReference type="EMBL" id="MEB8515666.1"/>
    </source>
</evidence>
<keyword evidence="2" id="KW-1185">Reference proteome</keyword>